<comment type="pathway">
    <text evidence="2 7">Purine metabolism; purine nucleoside salvage.</text>
</comment>
<organism evidence="10 11">
    <name type="scientific">Candidatus Avichristensenella intestinipullorum</name>
    <dbReference type="NCBI Taxonomy" id="2840693"/>
    <lineage>
        <taxon>Bacteria</taxon>
        <taxon>Bacillati</taxon>
        <taxon>Bacillota</taxon>
        <taxon>Clostridia</taxon>
        <taxon>Candidatus Avichristensenella</taxon>
    </lineage>
</organism>
<feature type="binding site" evidence="8">
    <location>
        <position position="211"/>
    </location>
    <ligand>
        <name>phosphate</name>
        <dbReference type="ChEBI" id="CHEBI:43474"/>
    </ligand>
</feature>
<evidence type="ECO:0000256" key="2">
    <source>
        <dbReference type="ARBA" id="ARBA00005058"/>
    </source>
</evidence>
<reference evidence="10" key="2">
    <citation type="journal article" date="2021" name="PeerJ">
        <title>Extensive microbial diversity within the chicken gut microbiome revealed by metagenomics and culture.</title>
        <authorList>
            <person name="Gilroy R."/>
            <person name="Ravi A."/>
            <person name="Getino M."/>
            <person name="Pursley I."/>
            <person name="Horton D.L."/>
            <person name="Alikhan N.F."/>
            <person name="Baker D."/>
            <person name="Gharbi K."/>
            <person name="Hall N."/>
            <person name="Watson M."/>
            <person name="Adriaenssens E.M."/>
            <person name="Foster-Nyarko E."/>
            <person name="Jarju S."/>
            <person name="Secka A."/>
            <person name="Antonio M."/>
            <person name="Oren A."/>
            <person name="Chaudhuri R.R."/>
            <person name="La Ragione R."/>
            <person name="Hildebrand F."/>
            <person name="Pallen M.J."/>
        </authorList>
    </citation>
    <scope>NUCLEOTIDE SEQUENCE</scope>
    <source>
        <strain evidence="10">ChiHile30-977</strain>
    </source>
</reference>
<evidence type="ECO:0000256" key="5">
    <source>
        <dbReference type="ARBA" id="ARBA00022679"/>
    </source>
</evidence>
<feature type="binding site" evidence="8">
    <location>
        <position position="29"/>
    </location>
    <ligand>
        <name>phosphate</name>
        <dbReference type="ChEBI" id="CHEBI:43474"/>
    </ligand>
</feature>
<comment type="similarity">
    <text evidence="3 7">Belongs to the PNP/MTAP phosphorylase family.</text>
</comment>
<dbReference type="PANTHER" id="PTHR11904">
    <property type="entry name" value="METHYLTHIOADENOSINE/PURINE NUCLEOSIDE PHOSPHORYLASE"/>
    <property type="match status" value="1"/>
</dbReference>
<feature type="binding site" evidence="8">
    <location>
        <position position="192"/>
    </location>
    <ligand>
        <name>a purine D-ribonucleoside</name>
        <dbReference type="ChEBI" id="CHEBI:142355"/>
    </ligand>
</feature>
<sequence>MEAMQRIQGAAQAIQAACGGAEIGLILGSGLGDSLSPLEDARALSYRDIPGFPVSTVPGHRGEWVCGTLHGKRVAVMRGRFHFYEGYSVQDVTLPVRVMRQLGVHTLVVTNAAGGVNTGFAPGDLMLIRDMINYSGLNPLMGPNLDAFGPRFPDMSRAFDAELMALARRQAQALGLSLREGVYMWFSGPSFETPAEIRMARTLGADAVGMSTVPEVIVARHSGMRVLGISCITNMAAGILDQPLNHQEVLEVGERVRTKFAGLVDEIVRAM</sequence>
<dbReference type="GO" id="GO:0004731">
    <property type="term" value="F:purine-nucleoside phosphorylase activity"/>
    <property type="evidence" value="ECO:0007669"/>
    <property type="project" value="UniProtKB-EC"/>
</dbReference>
<dbReference type="InterPro" id="IPR035994">
    <property type="entry name" value="Nucleoside_phosphorylase_sf"/>
</dbReference>
<gene>
    <name evidence="10" type="ORF">IAA66_09575</name>
</gene>
<feature type="binding site" evidence="8">
    <location>
        <begin position="80"/>
        <end position="82"/>
    </location>
    <ligand>
        <name>phosphate</name>
        <dbReference type="ChEBI" id="CHEBI:43474"/>
    </ligand>
</feature>
<feature type="binding site" evidence="8">
    <location>
        <position position="234"/>
    </location>
    <ligand>
        <name>a purine D-ribonucleoside</name>
        <dbReference type="ChEBI" id="CHEBI:142355"/>
    </ligand>
</feature>
<dbReference type="Proteomes" id="UP000886819">
    <property type="component" value="Unassembled WGS sequence"/>
</dbReference>
<dbReference type="GO" id="GO:0009116">
    <property type="term" value="P:nucleoside metabolic process"/>
    <property type="evidence" value="ECO:0007669"/>
    <property type="project" value="InterPro"/>
</dbReference>
<feature type="domain" description="Nucleoside phosphorylase" evidence="9">
    <location>
        <begin position="23"/>
        <end position="269"/>
    </location>
</feature>
<comment type="function">
    <text evidence="1">The purine nucleoside phosphorylases catalyze the phosphorolytic breakdown of the N-glycosidic bond in the beta-(deoxy)ribonucleoside molecules, with the formation of the corresponding free purine bases and pentose-1-phosphate. Cleaves guanosine, inosine, 2'-deoxyguanosine and 2'-deoxyinosine.</text>
</comment>
<feature type="binding site" evidence="8">
    <location>
        <position position="60"/>
    </location>
    <ligand>
        <name>phosphate</name>
        <dbReference type="ChEBI" id="CHEBI:43474"/>
    </ligand>
</feature>
<dbReference type="SUPFAM" id="SSF53167">
    <property type="entry name" value="Purine and uridine phosphorylases"/>
    <property type="match status" value="1"/>
</dbReference>
<dbReference type="NCBIfam" id="NF006054">
    <property type="entry name" value="PRK08202.1"/>
    <property type="match status" value="1"/>
</dbReference>
<proteinExistence type="inferred from homology"/>
<dbReference type="NCBIfam" id="TIGR01700">
    <property type="entry name" value="PNPH"/>
    <property type="match status" value="1"/>
</dbReference>
<protein>
    <recommendedName>
        <fullName evidence="7">Purine nucleoside phosphorylase</fullName>
        <ecNumber evidence="7">2.4.2.1</ecNumber>
    </recommendedName>
    <alternativeName>
        <fullName evidence="7">Inosine-guanosine phosphorylase</fullName>
    </alternativeName>
</protein>
<evidence type="ECO:0000256" key="3">
    <source>
        <dbReference type="ARBA" id="ARBA00006751"/>
    </source>
</evidence>
<evidence type="ECO:0000259" key="9">
    <source>
        <dbReference type="Pfam" id="PF01048"/>
    </source>
</evidence>
<evidence type="ECO:0000313" key="11">
    <source>
        <dbReference type="Proteomes" id="UP000886819"/>
    </source>
</evidence>
<evidence type="ECO:0000313" key="10">
    <source>
        <dbReference type="EMBL" id="HIQ63813.1"/>
    </source>
</evidence>
<dbReference type="InterPro" id="IPR000845">
    <property type="entry name" value="Nucleoside_phosphorylase_d"/>
</dbReference>
<reference evidence="10" key="1">
    <citation type="submission" date="2020-10" db="EMBL/GenBank/DDBJ databases">
        <authorList>
            <person name="Gilroy R."/>
        </authorList>
    </citation>
    <scope>NUCLEOTIDE SEQUENCE</scope>
    <source>
        <strain evidence="10">ChiHile30-977</strain>
    </source>
</reference>
<dbReference type="Gene3D" id="3.40.50.1580">
    <property type="entry name" value="Nucleoside phosphorylase domain"/>
    <property type="match status" value="1"/>
</dbReference>
<dbReference type="PIRSF" id="PIRSF000477">
    <property type="entry name" value="PurNPase"/>
    <property type="match status" value="1"/>
</dbReference>
<dbReference type="CDD" id="cd09009">
    <property type="entry name" value="PNP-EcPNPII_like"/>
    <property type="match status" value="1"/>
</dbReference>
<accession>A0A9D1CJU9</accession>
<dbReference type="NCBIfam" id="TIGR01697">
    <property type="entry name" value="PNPH-PUNA-XAPA"/>
    <property type="match status" value="1"/>
</dbReference>
<dbReference type="EC" id="2.4.2.1" evidence="7"/>
<keyword evidence="4 7" id="KW-0328">Glycosyltransferase</keyword>
<evidence type="ECO:0000256" key="8">
    <source>
        <dbReference type="PIRSR" id="PIRSR000477-2"/>
    </source>
</evidence>
<evidence type="ECO:0000256" key="6">
    <source>
        <dbReference type="ARBA" id="ARBA00048556"/>
    </source>
</evidence>
<evidence type="ECO:0000256" key="7">
    <source>
        <dbReference type="PIRNR" id="PIRNR000477"/>
    </source>
</evidence>
<comment type="caution">
    <text evidence="10">The sequence shown here is derived from an EMBL/GenBank/DDBJ whole genome shotgun (WGS) entry which is preliminary data.</text>
</comment>
<evidence type="ECO:0000256" key="1">
    <source>
        <dbReference type="ARBA" id="ARBA00002678"/>
    </source>
</evidence>
<dbReference type="InterPro" id="IPR011268">
    <property type="entry name" value="Purine_phosphorylase"/>
</dbReference>
<dbReference type="EMBL" id="DVFI01000128">
    <property type="protein sequence ID" value="HIQ63813.1"/>
    <property type="molecule type" value="Genomic_DNA"/>
</dbReference>
<evidence type="ECO:0000256" key="4">
    <source>
        <dbReference type="ARBA" id="ARBA00022676"/>
    </source>
</evidence>
<dbReference type="AlphaFoldDB" id="A0A9D1CJU9"/>
<feature type="binding site" evidence="8">
    <location>
        <position position="112"/>
    </location>
    <ligand>
        <name>phosphate</name>
        <dbReference type="ChEBI" id="CHEBI:43474"/>
    </ligand>
</feature>
<dbReference type="PANTHER" id="PTHR11904:SF9">
    <property type="entry name" value="PURINE NUCLEOSIDE PHOSPHORYLASE-RELATED"/>
    <property type="match status" value="1"/>
</dbReference>
<dbReference type="InterPro" id="IPR011270">
    <property type="entry name" value="Pur_Nuc_Pase_Ino/Guo-sp"/>
</dbReference>
<dbReference type="GO" id="GO:0005737">
    <property type="term" value="C:cytoplasm"/>
    <property type="evidence" value="ECO:0007669"/>
    <property type="project" value="TreeGrafter"/>
</dbReference>
<comment type="catalytic activity">
    <reaction evidence="6">
        <text>a purine 2'-deoxy-D-ribonucleoside + phosphate = a purine nucleobase + 2-deoxy-alpha-D-ribose 1-phosphate</text>
        <dbReference type="Rhea" id="RHEA:36431"/>
        <dbReference type="ChEBI" id="CHEBI:26386"/>
        <dbReference type="ChEBI" id="CHEBI:43474"/>
        <dbReference type="ChEBI" id="CHEBI:57259"/>
        <dbReference type="ChEBI" id="CHEBI:142361"/>
        <dbReference type="EC" id="2.4.2.1"/>
    </reaction>
</comment>
<dbReference type="Pfam" id="PF01048">
    <property type="entry name" value="PNP_UDP_1"/>
    <property type="match status" value="1"/>
</dbReference>
<keyword evidence="5 7" id="KW-0808">Transferase</keyword>
<name>A0A9D1CJU9_9FIRM</name>